<dbReference type="AlphaFoldDB" id="B4H6T7"/>
<evidence type="ECO:0000313" key="2">
    <source>
        <dbReference type="Proteomes" id="UP000008744"/>
    </source>
</evidence>
<dbReference type="KEGG" id="dpe:6601504"/>
<dbReference type="OrthoDB" id="7817703at2759"/>
<dbReference type="EMBL" id="CH479215">
    <property type="protein sequence ID" value="EDW33525.1"/>
    <property type="molecule type" value="Genomic_DNA"/>
</dbReference>
<name>B4H6T7_DROPE</name>
<keyword evidence="2" id="KW-1185">Reference proteome</keyword>
<dbReference type="SUPFAM" id="SSF50814">
    <property type="entry name" value="Lipocalins"/>
    <property type="match status" value="1"/>
</dbReference>
<reference evidence="1 2" key="1">
    <citation type="journal article" date="2007" name="Nature">
        <title>Evolution of genes and genomes on the Drosophila phylogeny.</title>
        <authorList>
            <consortium name="Drosophila 12 Genomes Consortium"/>
            <person name="Clark A.G."/>
            <person name="Eisen M.B."/>
            <person name="Smith D.R."/>
            <person name="Bergman C.M."/>
            <person name="Oliver B."/>
            <person name="Markow T.A."/>
            <person name="Kaufman T.C."/>
            <person name="Kellis M."/>
            <person name="Gelbart W."/>
            <person name="Iyer V.N."/>
            <person name="Pollard D.A."/>
            <person name="Sackton T.B."/>
            <person name="Larracuente A.M."/>
            <person name="Singh N.D."/>
            <person name="Abad J.P."/>
            <person name="Abt D.N."/>
            <person name="Adryan B."/>
            <person name="Aguade M."/>
            <person name="Akashi H."/>
            <person name="Anderson W.W."/>
            <person name="Aquadro C.F."/>
            <person name="Ardell D.H."/>
            <person name="Arguello R."/>
            <person name="Artieri C.G."/>
            <person name="Barbash D.A."/>
            <person name="Barker D."/>
            <person name="Barsanti P."/>
            <person name="Batterham P."/>
            <person name="Batzoglou S."/>
            <person name="Begun D."/>
            <person name="Bhutkar A."/>
            <person name="Blanco E."/>
            <person name="Bosak S.A."/>
            <person name="Bradley R.K."/>
            <person name="Brand A.D."/>
            <person name="Brent M.R."/>
            <person name="Brooks A.N."/>
            <person name="Brown R.H."/>
            <person name="Butlin R.K."/>
            <person name="Caggese C."/>
            <person name="Calvi B.R."/>
            <person name="Bernardo de Carvalho A."/>
            <person name="Caspi A."/>
            <person name="Castrezana S."/>
            <person name="Celniker S.E."/>
            <person name="Chang J.L."/>
            <person name="Chapple C."/>
            <person name="Chatterji S."/>
            <person name="Chinwalla A."/>
            <person name="Civetta A."/>
            <person name="Clifton S.W."/>
            <person name="Comeron J.M."/>
            <person name="Costello J.C."/>
            <person name="Coyne J.A."/>
            <person name="Daub J."/>
            <person name="David R.G."/>
            <person name="Delcher A.L."/>
            <person name="Delehaunty K."/>
            <person name="Do C.B."/>
            <person name="Ebling H."/>
            <person name="Edwards K."/>
            <person name="Eickbush T."/>
            <person name="Evans J.D."/>
            <person name="Filipski A."/>
            <person name="Findeiss S."/>
            <person name="Freyhult E."/>
            <person name="Fulton L."/>
            <person name="Fulton R."/>
            <person name="Garcia A.C."/>
            <person name="Gardiner A."/>
            <person name="Garfield D.A."/>
            <person name="Garvin B.E."/>
            <person name="Gibson G."/>
            <person name="Gilbert D."/>
            <person name="Gnerre S."/>
            <person name="Godfrey J."/>
            <person name="Good R."/>
            <person name="Gotea V."/>
            <person name="Gravely B."/>
            <person name="Greenberg A.J."/>
            <person name="Griffiths-Jones S."/>
            <person name="Gross S."/>
            <person name="Guigo R."/>
            <person name="Gustafson E.A."/>
            <person name="Haerty W."/>
            <person name="Hahn M.W."/>
            <person name="Halligan D.L."/>
            <person name="Halpern A.L."/>
            <person name="Halter G.M."/>
            <person name="Han M.V."/>
            <person name="Heger A."/>
            <person name="Hillier L."/>
            <person name="Hinrichs A.S."/>
            <person name="Holmes I."/>
            <person name="Hoskins R.A."/>
            <person name="Hubisz M.J."/>
            <person name="Hultmark D."/>
            <person name="Huntley M.A."/>
            <person name="Jaffe D.B."/>
            <person name="Jagadeeshan S."/>
            <person name="Jeck W.R."/>
            <person name="Johnson J."/>
            <person name="Jones C.D."/>
            <person name="Jordan W.C."/>
            <person name="Karpen G.H."/>
            <person name="Kataoka E."/>
            <person name="Keightley P.D."/>
            <person name="Kheradpour P."/>
            <person name="Kirkness E.F."/>
            <person name="Koerich L.B."/>
            <person name="Kristiansen K."/>
            <person name="Kudrna D."/>
            <person name="Kulathinal R.J."/>
            <person name="Kumar S."/>
            <person name="Kwok R."/>
            <person name="Lander E."/>
            <person name="Langley C.H."/>
            <person name="Lapoint R."/>
            <person name="Lazzaro B.P."/>
            <person name="Lee S.J."/>
            <person name="Levesque L."/>
            <person name="Li R."/>
            <person name="Lin C.F."/>
            <person name="Lin M.F."/>
            <person name="Lindblad-Toh K."/>
            <person name="Llopart A."/>
            <person name="Long M."/>
            <person name="Low L."/>
            <person name="Lozovsky E."/>
            <person name="Lu J."/>
            <person name="Luo M."/>
            <person name="Machado C.A."/>
            <person name="Makalowski W."/>
            <person name="Marzo M."/>
            <person name="Matsuda M."/>
            <person name="Matzkin L."/>
            <person name="McAllister B."/>
            <person name="McBride C.S."/>
            <person name="McKernan B."/>
            <person name="McKernan K."/>
            <person name="Mendez-Lago M."/>
            <person name="Minx P."/>
            <person name="Mollenhauer M.U."/>
            <person name="Montooth K."/>
            <person name="Mount S.M."/>
            <person name="Mu X."/>
            <person name="Myers E."/>
            <person name="Negre B."/>
            <person name="Newfeld S."/>
            <person name="Nielsen R."/>
            <person name="Noor M.A."/>
            <person name="O'Grady P."/>
            <person name="Pachter L."/>
            <person name="Papaceit M."/>
            <person name="Parisi M.J."/>
            <person name="Parisi M."/>
            <person name="Parts L."/>
            <person name="Pedersen J.S."/>
            <person name="Pesole G."/>
            <person name="Phillippy A.M."/>
            <person name="Ponting C.P."/>
            <person name="Pop M."/>
            <person name="Porcelli D."/>
            <person name="Powell J.R."/>
            <person name="Prohaska S."/>
            <person name="Pruitt K."/>
            <person name="Puig M."/>
            <person name="Quesneville H."/>
            <person name="Ram K.R."/>
            <person name="Rand D."/>
            <person name="Rasmussen M.D."/>
            <person name="Reed L.K."/>
            <person name="Reenan R."/>
            <person name="Reily A."/>
            <person name="Remington K.A."/>
            <person name="Rieger T.T."/>
            <person name="Ritchie M.G."/>
            <person name="Robin C."/>
            <person name="Rogers Y.H."/>
            <person name="Rohde C."/>
            <person name="Rozas J."/>
            <person name="Rubenfield M.J."/>
            <person name="Ruiz A."/>
            <person name="Russo S."/>
            <person name="Salzberg S.L."/>
            <person name="Sanchez-Gracia A."/>
            <person name="Saranga D.J."/>
            <person name="Sato H."/>
            <person name="Schaeffer S.W."/>
            <person name="Schatz M.C."/>
            <person name="Schlenke T."/>
            <person name="Schwartz R."/>
            <person name="Segarra C."/>
            <person name="Singh R.S."/>
            <person name="Sirot L."/>
            <person name="Sirota M."/>
            <person name="Sisneros N.B."/>
            <person name="Smith C.D."/>
            <person name="Smith T.F."/>
            <person name="Spieth J."/>
            <person name="Stage D.E."/>
            <person name="Stark A."/>
            <person name="Stephan W."/>
            <person name="Strausberg R.L."/>
            <person name="Strempel S."/>
            <person name="Sturgill D."/>
            <person name="Sutton G."/>
            <person name="Sutton G.G."/>
            <person name="Tao W."/>
            <person name="Teichmann S."/>
            <person name="Tobari Y.N."/>
            <person name="Tomimura Y."/>
            <person name="Tsolas J.M."/>
            <person name="Valente V.L."/>
            <person name="Venter E."/>
            <person name="Venter J.C."/>
            <person name="Vicario S."/>
            <person name="Vieira F.G."/>
            <person name="Vilella A.J."/>
            <person name="Villasante A."/>
            <person name="Walenz B."/>
            <person name="Wang J."/>
            <person name="Wasserman M."/>
            <person name="Watts T."/>
            <person name="Wilson D."/>
            <person name="Wilson R.K."/>
            <person name="Wing R.A."/>
            <person name="Wolfner M.F."/>
            <person name="Wong A."/>
            <person name="Wong G.K."/>
            <person name="Wu C.I."/>
            <person name="Wu G."/>
            <person name="Yamamoto D."/>
            <person name="Yang H.P."/>
            <person name="Yang S.P."/>
            <person name="Yorke J.A."/>
            <person name="Yoshida K."/>
            <person name="Zdobnov E."/>
            <person name="Zhang P."/>
            <person name="Zhang Y."/>
            <person name="Zimin A.V."/>
            <person name="Baldwin J."/>
            <person name="Abdouelleil A."/>
            <person name="Abdulkadir J."/>
            <person name="Abebe A."/>
            <person name="Abera B."/>
            <person name="Abreu J."/>
            <person name="Acer S.C."/>
            <person name="Aftuck L."/>
            <person name="Alexander A."/>
            <person name="An P."/>
            <person name="Anderson E."/>
            <person name="Anderson S."/>
            <person name="Arachi H."/>
            <person name="Azer M."/>
            <person name="Bachantsang P."/>
            <person name="Barry A."/>
            <person name="Bayul T."/>
            <person name="Berlin A."/>
            <person name="Bessette D."/>
            <person name="Bloom T."/>
            <person name="Blye J."/>
            <person name="Boguslavskiy L."/>
            <person name="Bonnet C."/>
            <person name="Boukhgalter B."/>
            <person name="Bourzgui I."/>
            <person name="Brown A."/>
            <person name="Cahill P."/>
            <person name="Channer S."/>
            <person name="Cheshatsang Y."/>
            <person name="Chuda L."/>
            <person name="Citroen M."/>
            <person name="Collymore A."/>
            <person name="Cooke P."/>
            <person name="Costello M."/>
            <person name="D'Aco K."/>
            <person name="Daza R."/>
            <person name="De Haan G."/>
            <person name="DeGray S."/>
            <person name="DeMaso C."/>
            <person name="Dhargay N."/>
            <person name="Dooley K."/>
            <person name="Dooley E."/>
            <person name="Doricent M."/>
            <person name="Dorje P."/>
            <person name="Dorjee K."/>
            <person name="Dupes A."/>
            <person name="Elong R."/>
            <person name="Falk J."/>
            <person name="Farina A."/>
            <person name="Faro S."/>
            <person name="Ferguson D."/>
            <person name="Fisher S."/>
            <person name="Foley C.D."/>
            <person name="Franke A."/>
            <person name="Friedrich D."/>
            <person name="Gadbois L."/>
            <person name="Gearin G."/>
            <person name="Gearin C.R."/>
            <person name="Giannoukos G."/>
            <person name="Goode T."/>
            <person name="Graham J."/>
            <person name="Grandbois E."/>
            <person name="Grewal S."/>
            <person name="Gyaltsen K."/>
            <person name="Hafez N."/>
            <person name="Hagos B."/>
            <person name="Hall J."/>
            <person name="Henson C."/>
            <person name="Hollinger A."/>
            <person name="Honan T."/>
            <person name="Huard M.D."/>
            <person name="Hughes L."/>
            <person name="Hurhula B."/>
            <person name="Husby M.E."/>
            <person name="Kamat A."/>
            <person name="Kanga B."/>
            <person name="Kashin S."/>
            <person name="Khazanovich D."/>
            <person name="Kisner P."/>
            <person name="Lance K."/>
            <person name="Lara M."/>
            <person name="Lee W."/>
            <person name="Lennon N."/>
            <person name="Letendre F."/>
            <person name="LeVine R."/>
            <person name="Lipovsky A."/>
            <person name="Liu X."/>
            <person name="Liu J."/>
            <person name="Liu S."/>
            <person name="Lokyitsang T."/>
            <person name="Lokyitsang Y."/>
            <person name="Lubonja R."/>
            <person name="Lui A."/>
            <person name="MacDonald P."/>
            <person name="Magnisalis V."/>
            <person name="Maru K."/>
            <person name="Matthews C."/>
            <person name="McCusker W."/>
            <person name="McDonough S."/>
            <person name="Mehta T."/>
            <person name="Meldrim J."/>
            <person name="Meneus L."/>
            <person name="Mihai O."/>
            <person name="Mihalev A."/>
            <person name="Mihova T."/>
            <person name="Mittelman R."/>
            <person name="Mlenga V."/>
            <person name="Montmayeur A."/>
            <person name="Mulrain L."/>
            <person name="Navidi A."/>
            <person name="Naylor J."/>
            <person name="Negash T."/>
            <person name="Nguyen T."/>
            <person name="Nguyen N."/>
            <person name="Nicol R."/>
            <person name="Norbu C."/>
            <person name="Norbu N."/>
            <person name="Novod N."/>
            <person name="O'Neill B."/>
            <person name="Osman S."/>
            <person name="Markiewicz E."/>
            <person name="Oyono O.L."/>
            <person name="Patti C."/>
            <person name="Phunkhang P."/>
            <person name="Pierre F."/>
            <person name="Priest M."/>
            <person name="Raghuraman S."/>
            <person name="Rege F."/>
            <person name="Reyes R."/>
            <person name="Rise C."/>
            <person name="Rogov P."/>
            <person name="Ross K."/>
            <person name="Ryan E."/>
            <person name="Settipalli S."/>
            <person name="Shea T."/>
            <person name="Sherpa N."/>
            <person name="Shi L."/>
            <person name="Shih D."/>
            <person name="Sparrow T."/>
            <person name="Spaulding J."/>
            <person name="Stalker J."/>
            <person name="Stange-Thomann N."/>
            <person name="Stavropoulos S."/>
            <person name="Stone C."/>
            <person name="Strader C."/>
            <person name="Tesfaye S."/>
            <person name="Thomson T."/>
            <person name="Thoulutsang Y."/>
            <person name="Thoulutsang D."/>
            <person name="Topham K."/>
            <person name="Topping I."/>
            <person name="Tsamla T."/>
            <person name="Vassiliev H."/>
            <person name="Vo A."/>
            <person name="Wangchuk T."/>
            <person name="Wangdi T."/>
            <person name="Weiand M."/>
            <person name="Wilkinson J."/>
            <person name="Wilson A."/>
            <person name="Yadav S."/>
            <person name="Young G."/>
            <person name="Yu Q."/>
            <person name="Zembek L."/>
            <person name="Zhong D."/>
            <person name="Zimmer A."/>
            <person name="Zwirko Z."/>
            <person name="Jaffe D.B."/>
            <person name="Alvarez P."/>
            <person name="Brockman W."/>
            <person name="Butler J."/>
            <person name="Chin C."/>
            <person name="Gnerre S."/>
            <person name="Grabherr M."/>
            <person name="Kleber M."/>
            <person name="Mauceli E."/>
            <person name="MacCallum I."/>
        </authorList>
    </citation>
    <scope>NUCLEOTIDE SEQUENCE [LARGE SCALE GENOMIC DNA]</scope>
    <source>
        <strain evidence="2">MSH-3 / Tucson 14011-0111.49</strain>
    </source>
</reference>
<dbReference type="Proteomes" id="UP000008744">
    <property type="component" value="Unassembled WGS sequence"/>
</dbReference>
<protein>
    <submittedName>
        <fullName evidence="1">GL21994</fullName>
    </submittedName>
</protein>
<dbReference type="PhylomeDB" id="B4H6T7"/>
<sequence>MTDYDNYAVELHCSLPWFKHLMAIYTRTQEPTQETLNAVAGYLQTVRLSLANFTLVAKPENCVNQSHGPWQRWYLARYLHLEYHPHYLKPLIDDENI</sequence>
<dbReference type="InterPro" id="IPR012674">
    <property type="entry name" value="Calycin"/>
</dbReference>
<dbReference type="OMA" id="YLHLEYH"/>
<proteinExistence type="predicted"/>
<dbReference type="HOGENOM" id="CLU_135227_0_0_1"/>
<accession>B4H6T7</accession>
<organism evidence="2">
    <name type="scientific">Drosophila persimilis</name>
    <name type="common">Fruit fly</name>
    <dbReference type="NCBI Taxonomy" id="7234"/>
    <lineage>
        <taxon>Eukaryota</taxon>
        <taxon>Metazoa</taxon>
        <taxon>Ecdysozoa</taxon>
        <taxon>Arthropoda</taxon>
        <taxon>Hexapoda</taxon>
        <taxon>Insecta</taxon>
        <taxon>Pterygota</taxon>
        <taxon>Neoptera</taxon>
        <taxon>Endopterygota</taxon>
        <taxon>Diptera</taxon>
        <taxon>Brachycera</taxon>
        <taxon>Muscomorpha</taxon>
        <taxon>Ephydroidea</taxon>
        <taxon>Drosophilidae</taxon>
        <taxon>Drosophila</taxon>
        <taxon>Sophophora</taxon>
    </lineage>
</organism>
<gene>
    <name evidence="1" type="primary">Dper\GL21994</name>
    <name evidence="1" type="ORF">Dper_GL21994</name>
</gene>
<evidence type="ECO:0000313" key="1">
    <source>
        <dbReference type="EMBL" id="EDW33525.1"/>
    </source>
</evidence>
<dbReference type="Gene3D" id="2.40.128.20">
    <property type="match status" value="1"/>
</dbReference>